<dbReference type="InterPro" id="IPR039762">
    <property type="entry name" value="Nmd2/UPF2"/>
</dbReference>
<dbReference type="InterPro" id="IPR016024">
    <property type="entry name" value="ARM-type_fold"/>
</dbReference>
<dbReference type="SUPFAM" id="SSF48371">
    <property type="entry name" value="ARM repeat"/>
    <property type="match status" value="2"/>
</dbReference>
<dbReference type="GO" id="GO:0035145">
    <property type="term" value="C:exon-exon junction complex"/>
    <property type="evidence" value="ECO:0007669"/>
    <property type="project" value="TreeGrafter"/>
</dbReference>
<dbReference type="KEGG" id="mng:MNEG_13028"/>
<accession>A0A0D2KGG3</accession>
<dbReference type="GO" id="GO:0000184">
    <property type="term" value="P:nuclear-transcribed mRNA catabolic process, nonsense-mediated decay"/>
    <property type="evidence" value="ECO:0007669"/>
    <property type="project" value="InterPro"/>
</dbReference>
<dbReference type="GeneID" id="25730449"/>
<dbReference type="AlphaFoldDB" id="A0A0D2KGG3"/>
<dbReference type="OrthoDB" id="27832at2759"/>
<name>A0A0D2KGG3_9CHLO</name>
<dbReference type="GO" id="GO:0003723">
    <property type="term" value="F:RNA binding"/>
    <property type="evidence" value="ECO:0007669"/>
    <property type="project" value="InterPro"/>
</dbReference>
<reference evidence="2 3" key="1">
    <citation type="journal article" date="2013" name="BMC Genomics">
        <title>Reconstruction of the lipid metabolism for the microalga Monoraphidium neglectum from its genome sequence reveals characteristics suitable for biofuel production.</title>
        <authorList>
            <person name="Bogen C."/>
            <person name="Al-Dilaimi A."/>
            <person name="Albersmeier A."/>
            <person name="Wichmann J."/>
            <person name="Grundmann M."/>
            <person name="Rupp O."/>
            <person name="Lauersen K.J."/>
            <person name="Blifernez-Klassen O."/>
            <person name="Kalinowski J."/>
            <person name="Goesmann A."/>
            <person name="Mussgnug J.H."/>
            <person name="Kruse O."/>
        </authorList>
    </citation>
    <scope>NUCLEOTIDE SEQUENCE [LARGE SCALE GENOMIC DNA]</scope>
    <source>
        <strain evidence="2 3">SAG 48.87</strain>
    </source>
</reference>
<keyword evidence="3" id="KW-1185">Reference proteome</keyword>
<evidence type="ECO:0000313" key="3">
    <source>
        <dbReference type="Proteomes" id="UP000054498"/>
    </source>
</evidence>
<protein>
    <submittedName>
        <fullName evidence="2">Putative Regulator of nonsense transcripts 2</fullName>
    </submittedName>
</protein>
<feature type="domain" description="MIF4G" evidence="1">
    <location>
        <begin position="150"/>
        <end position="259"/>
    </location>
</feature>
<dbReference type="GO" id="GO:0005737">
    <property type="term" value="C:cytoplasm"/>
    <property type="evidence" value="ECO:0007669"/>
    <property type="project" value="TreeGrafter"/>
</dbReference>
<dbReference type="EMBL" id="KK103799">
    <property type="protein sequence ID" value="KIY94933.1"/>
    <property type="molecule type" value="Genomic_DNA"/>
</dbReference>
<dbReference type="InterPro" id="IPR003890">
    <property type="entry name" value="MIF4G-like_typ-3"/>
</dbReference>
<evidence type="ECO:0000259" key="1">
    <source>
        <dbReference type="Pfam" id="PF02854"/>
    </source>
</evidence>
<dbReference type="PANTHER" id="PTHR12839:SF7">
    <property type="entry name" value="REGULATOR OF NONSENSE TRANSCRIPTS 2"/>
    <property type="match status" value="1"/>
</dbReference>
<gene>
    <name evidence="2" type="ORF">MNEG_13028</name>
</gene>
<organism evidence="2 3">
    <name type="scientific">Monoraphidium neglectum</name>
    <dbReference type="NCBI Taxonomy" id="145388"/>
    <lineage>
        <taxon>Eukaryota</taxon>
        <taxon>Viridiplantae</taxon>
        <taxon>Chlorophyta</taxon>
        <taxon>core chlorophytes</taxon>
        <taxon>Chlorophyceae</taxon>
        <taxon>CS clade</taxon>
        <taxon>Sphaeropleales</taxon>
        <taxon>Selenastraceae</taxon>
        <taxon>Monoraphidium</taxon>
    </lineage>
</organism>
<dbReference type="Gene3D" id="1.25.40.180">
    <property type="match status" value="2"/>
</dbReference>
<dbReference type="STRING" id="145388.A0A0D2KGG3"/>
<dbReference type="PANTHER" id="PTHR12839">
    <property type="entry name" value="NONSENSE-MEDIATED MRNA DECAY PROTEIN 2 UP-FRAMESHIFT SUPPRESSOR 2"/>
    <property type="match status" value="1"/>
</dbReference>
<dbReference type="Pfam" id="PF02854">
    <property type="entry name" value="MIF4G"/>
    <property type="match status" value="1"/>
</dbReference>
<evidence type="ECO:0000313" key="2">
    <source>
        <dbReference type="EMBL" id="KIY94933.1"/>
    </source>
</evidence>
<dbReference type="Proteomes" id="UP000054498">
    <property type="component" value="Unassembled WGS sequence"/>
</dbReference>
<proteinExistence type="predicted"/>
<dbReference type="RefSeq" id="XP_013893953.1">
    <property type="nucleotide sequence ID" value="XM_014038499.1"/>
</dbReference>
<sequence length="259" mass="29156">MYAVCAHAFACVLSAVEAEFDAQLAARKESVAAHEEPRLRTARYLAELSKFRLAAPSSALLRLKLLLDDFNGSNIDAACALVEGAGRFFMRLPESKVRMENLLAVMMRLRNARNLDSRHAAAVDAAYFACRPPDAAARRRRRPPLQEYIRHLIFERLGQGAIVDVLRKLMKLPWADCERYVLKCMLKVVRVRFSHISLIASLAGGLAQYHESLGVALVDCVLDDVRWGLDNPAAGNYQKRLAEMRLLGEMYNYMLMDSK</sequence>